<accession>A0ABU2XRD1</accession>
<gene>
    <name evidence="1" type="ORF">RND15_38170</name>
</gene>
<proteinExistence type="predicted"/>
<dbReference type="EMBL" id="JAVRFD010000026">
    <property type="protein sequence ID" value="MDT0548481.1"/>
    <property type="molecule type" value="Genomic_DNA"/>
</dbReference>
<dbReference type="RefSeq" id="WP_311729050.1">
    <property type="nucleotide sequence ID" value="NZ_JAVRFD010000026.1"/>
</dbReference>
<reference evidence="1" key="1">
    <citation type="submission" date="2024-05" db="EMBL/GenBank/DDBJ databases">
        <title>30 novel species of actinomycetes from the DSMZ collection.</title>
        <authorList>
            <person name="Nouioui I."/>
        </authorList>
    </citation>
    <scope>NUCLEOTIDE SEQUENCE</scope>
    <source>
        <strain evidence="1">DSM 41529</strain>
    </source>
</reference>
<evidence type="ECO:0000313" key="2">
    <source>
        <dbReference type="Proteomes" id="UP001180754"/>
    </source>
</evidence>
<protein>
    <submittedName>
        <fullName evidence="1">Uncharacterized protein</fullName>
    </submittedName>
</protein>
<sequence>MDREVVTELVAGPRDENVRDALDEAEGWGSYAAELRGVLGAVIEASGADTLEVSELFVGQPLPDELSALRNGLEISPREAVDLAVGMAAGRGPYCRLTSTDQLRIESGWNGFVHLLMTPEMAGRMAGLHGDDVSLEWRTAAPEPADGSRIVDRPADAEFWAAVRTDTAELTLLCERWAHGACGYRWFRVTSENSAEVAEAVRPRSLLCVVSDPELRLDADLLDDDFTAFKVPLTPGELTYRSYPGGADSLAEITDEGFTFMLKDSAMENWRAVVPDSDGVVRARWEDFREEDG</sequence>
<evidence type="ECO:0000313" key="1">
    <source>
        <dbReference type="EMBL" id="MDT0548481.1"/>
    </source>
</evidence>
<dbReference type="Proteomes" id="UP001180754">
    <property type="component" value="Unassembled WGS sequence"/>
</dbReference>
<keyword evidence="2" id="KW-1185">Reference proteome</keyword>
<comment type="caution">
    <text evidence="1">The sequence shown here is derived from an EMBL/GenBank/DDBJ whole genome shotgun (WGS) entry which is preliminary data.</text>
</comment>
<organism evidence="1 2">
    <name type="scientific">Streptomyces lonegramiae</name>
    <dbReference type="NCBI Taxonomy" id="3075524"/>
    <lineage>
        <taxon>Bacteria</taxon>
        <taxon>Bacillati</taxon>
        <taxon>Actinomycetota</taxon>
        <taxon>Actinomycetes</taxon>
        <taxon>Kitasatosporales</taxon>
        <taxon>Streptomycetaceae</taxon>
        <taxon>Streptomyces</taxon>
    </lineage>
</organism>
<name>A0ABU2XRD1_9ACTN</name>